<gene>
    <name evidence="3" type="ORF">JQX08_19960</name>
</gene>
<dbReference type="InterPro" id="IPR029045">
    <property type="entry name" value="ClpP/crotonase-like_dom_sf"/>
</dbReference>
<accession>A0ABS2IKV2</accession>
<keyword evidence="4" id="KW-1185">Reference proteome</keyword>
<dbReference type="Gene3D" id="1.10.12.10">
    <property type="entry name" value="Lyase 2-enoyl-coa Hydratase, Chain A, domain 2"/>
    <property type="match status" value="1"/>
</dbReference>
<dbReference type="SUPFAM" id="SSF52096">
    <property type="entry name" value="ClpP/crotonase"/>
    <property type="match status" value="1"/>
</dbReference>
<dbReference type="InterPro" id="IPR014748">
    <property type="entry name" value="Enoyl-CoA_hydra_C"/>
</dbReference>
<dbReference type="EMBL" id="JAFEUP010000006">
    <property type="protein sequence ID" value="MBM7062999.1"/>
    <property type="molecule type" value="Genomic_DNA"/>
</dbReference>
<evidence type="ECO:0000256" key="1">
    <source>
        <dbReference type="ARBA" id="ARBA00005254"/>
    </source>
</evidence>
<dbReference type="PROSITE" id="PS00166">
    <property type="entry name" value="ENOYL_COA_HYDRATASE"/>
    <property type="match status" value="1"/>
</dbReference>
<proteinExistence type="inferred from homology"/>
<comment type="caution">
    <text evidence="3">The sequence shown here is derived from an EMBL/GenBank/DDBJ whole genome shotgun (WGS) entry which is preliminary data.</text>
</comment>
<sequence length="268" mass="28470">MSNPTNAAVLYEKIGKTAVITLNRPQTRNALEEAVMAALPEAVRRARGDRSVASVVLTGAGGAFCSGAYLGEANDNEKTFIGRDIVLDSQDWFAELANMEKPVISAVDGVAVGAGFSMALAADFVFVSPRARLMPSFIGVGLVPDLAMMYVLPRLVGLAKAKEIIFSARPIAAEEAVALGIAQAVVPAESLLDEALSFARRFDDAPPRALGMAKTILNRSFETDRAAMTQLEAAAQSLCVASDYHAEALRRFMAKEPALYPPSVPRPS</sequence>
<protein>
    <submittedName>
        <fullName evidence="3">Enoyl-CoA hydratase/isomerase family protein</fullName>
    </submittedName>
</protein>
<evidence type="ECO:0000256" key="2">
    <source>
        <dbReference type="RuleBase" id="RU003707"/>
    </source>
</evidence>
<dbReference type="InterPro" id="IPR018376">
    <property type="entry name" value="Enoyl-CoA_hyd/isom_CS"/>
</dbReference>
<comment type="similarity">
    <text evidence="1 2">Belongs to the enoyl-CoA hydratase/isomerase family.</text>
</comment>
<dbReference type="PANTHER" id="PTHR43802">
    <property type="entry name" value="ENOYL-COA HYDRATASE"/>
    <property type="match status" value="1"/>
</dbReference>
<reference evidence="3 4" key="1">
    <citation type="submission" date="2021-02" db="EMBL/GenBank/DDBJ databases">
        <authorList>
            <person name="Lee D.-H."/>
        </authorList>
    </citation>
    <scope>NUCLEOTIDE SEQUENCE [LARGE SCALE GENOMIC DNA]</scope>
    <source>
        <strain evidence="3 4">UL073</strain>
    </source>
</reference>
<dbReference type="CDD" id="cd06558">
    <property type="entry name" value="crotonase-like"/>
    <property type="match status" value="1"/>
</dbReference>
<dbReference type="Pfam" id="PF00378">
    <property type="entry name" value="ECH_1"/>
    <property type="match status" value="1"/>
</dbReference>
<organism evidence="3 4">
    <name type="scientific">Zestomonas insulae</name>
    <dbReference type="NCBI Taxonomy" id="2809017"/>
    <lineage>
        <taxon>Bacteria</taxon>
        <taxon>Pseudomonadati</taxon>
        <taxon>Pseudomonadota</taxon>
        <taxon>Gammaproteobacteria</taxon>
        <taxon>Pseudomonadales</taxon>
        <taxon>Pseudomonadaceae</taxon>
        <taxon>Zestomonas</taxon>
    </lineage>
</organism>
<dbReference type="PANTHER" id="PTHR43802:SF1">
    <property type="entry name" value="IP11341P-RELATED"/>
    <property type="match status" value="1"/>
</dbReference>
<dbReference type="Gene3D" id="3.90.226.10">
    <property type="entry name" value="2-enoyl-CoA Hydratase, Chain A, domain 1"/>
    <property type="match status" value="1"/>
</dbReference>
<evidence type="ECO:0000313" key="4">
    <source>
        <dbReference type="Proteomes" id="UP000717995"/>
    </source>
</evidence>
<dbReference type="Proteomes" id="UP000717995">
    <property type="component" value="Unassembled WGS sequence"/>
</dbReference>
<name>A0ABS2IKV2_9GAMM</name>
<dbReference type="InterPro" id="IPR001753">
    <property type="entry name" value="Enoyl-CoA_hydra/iso"/>
</dbReference>
<dbReference type="RefSeq" id="WP_205350174.1">
    <property type="nucleotide sequence ID" value="NZ_JAFEUP010000006.1"/>
</dbReference>
<evidence type="ECO:0000313" key="3">
    <source>
        <dbReference type="EMBL" id="MBM7062999.1"/>
    </source>
</evidence>